<comment type="pathway">
    <text evidence="1">Cofactor biosynthesis; tetrahydrofolate biosynthesis; 5,6,7,8-tetrahydrofolate from 7,8-dihydrofolate: step 1/1.</text>
</comment>
<dbReference type="PROSITE" id="PS51330">
    <property type="entry name" value="DHFR_2"/>
    <property type="match status" value="1"/>
</dbReference>
<keyword evidence="3" id="KW-0554">One-carbon metabolism</keyword>
<gene>
    <name evidence="8" type="ORF">ACFPJ5_08760</name>
</gene>
<dbReference type="InterPro" id="IPR017925">
    <property type="entry name" value="DHFR_CS"/>
</dbReference>
<dbReference type="InterPro" id="IPR012259">
    <property type="entry name" value="DHFR"/>
</dbReference>
<evidence type="ECO:0000256" key="4">
    <source>
        <dbReference type="ARBA" id="ARBA00022857"/>
    </source>
</evidence>
<keyword evidence="5 8" id="KW-0560">Oxidoreductase</keyword>
<dbReference type="SUPFAM" id="SSF53597">
    <property type="entry name" value="Dihydrofolate reductase-like"/>
    <property type="match status" value="1"/>
</dbReference>
<evidence type="ECO:0000256" key="2">
    <source>
        <dbReference type="ARBA" id="ARBA00012856"/>
    </source>
</evidence>
<accession>A0ABD5RAX3</accession>
<evidence type="ECO:0000256" key="1">
    <source>
        <dbReference type="ARBA" id="ARBA00004903"/>
    </source>
</evidence>
<dbReference type="GO" id="GO:0004146">
    <property type="term" value="F:dihydrofolate reductase activity"/>
    <property type="evidence" value="ECO:0007669"/>
    <property type="project" value="UniProtKB-EC"/>
</dbReference>
<dbReference type="PRINTS" id="PR00070">
    <property type="entry name" value="DHFR"/>
</dbReference>
<dbReference type="PROSITE" id="PS00075">
    <property type="entry name" value="DHFR_1"/>
    <property type="match status" value="1"/>
</dbReference>
<comment type="similarity">
    <text evidence="6">Belongs to the dihydrofolate reductase family.</text>
</comment>
<dbReference type="GO" id="GO:0006730">
    <property type="term" value="P:one-carbon metabolic process"/>
    <property type="evidence" value="ECO:0007669"/>
    <property type="project" value="UniProtKB-KW"/>
</dbReference>
<dbReference type="RefSeq" id="WP_227231567.1">
    <property type="nucleotide sequence ID" value="NZ_JAJCVJ010000004.1"/>
</dbReference>
<dbReference type="EC" id="1.5.1.3" evidence="2"/>
<dbReference type="PIRSF" id="PIRSF000194">
    <property type="entry name" value="DHFR"/>
    <property type="match status" value="1"/>
</dbReference>
<evidence type="ECO:0000256" key="5">
    <source>
        <dbReference type="ARBA" id="ARBA00023002"/>
    </source>
</evidence>
<keyword evidence="9" id="KW-1185">Reference proteome</keyword>
<evidence type="ECO:0000259" key="7">
    <source>
        <dbReference type="PROSITE" id="PS51330"/>
    </source>
</evidence>
<keyword evidence="4" id="KW-0521">NADP</keyword>
<dbReference type="PANTHER" id="PTHR48069">
    <property type="entry name" value="DIHYDROFOLATE REDUCTASE"/>
    <property type="match status" value="1"/>
</dbReference>
<reference evidence="8 9" key="1">
    <citation type="journal article" date="2019" name="Int. J. Syst. Evol. Microbiol.">
        <title>The Global Catalogue of Microorganisms (GCM) 10K type strain sequencing project: providing services to taxonomists for standard genome sequencing and annotation.</title>
        <authorList>
            <consortium name="The Broad Institute Genomics Platform"/>
            <consortium name="The Broad Institute Genome Sequencing Center for Infectious Disease"/>
            <person name="Wu L."/>
            <person name="Ma J."/>
        </authorList>
    </citation>
    <scope>NUCLEOTIDE SEQUENCE [LARGE SCALE GENOMIC DNA]</scope>
    <source>
        <strain evidence="8 9">CGMCC 1.12237</strain>
    </source>
</reference>
<protein>
    <recommendedName>
        <fullName evidence="2">dihydrofolate reductase</fullName>
        <ecNumber evidence="2">1.5.1.3</ecNumber>
    </recommendedName>
</protein>
<name>A0ABD5RAX3_9EURY</name>
<dbReference type="PANTHER" id="PTHR48069:SF3">
    <property type="entry name" value="DIHYDROFOLATE REDUCTASE"/>
    <property type="match status" value="1"/>
</dbReference>
<evidence type="ECO:0000256" key="3">
    <source>
        <dbReference type="ARBA" id="ARBA00022563"/>
    </source>
</evidence>
<dbReference type="Pfam" id="PF00186">
    <property type="entry name" value="DHFR_1"/>
    <property type="match status" value="1"/>
</dbReference>
<dbReference type="InterPro" id="IPR001796">
    <property type="entry name" value="DHFR_dom"/>
</dbReference>
<dbReference type="InterPro" id="IPR024072">
    <property type="entry name" value="DHFR-like_dom_sf"/>
</dbReference>
<sequence>MELVSVAAVAENRVIGEDGELPWPSIPADKRQYRARIADHPVILGRRTFDSMREDLPGSAQIVLSRTEQTFGVPTAHYAGDVGEAVAVAESLDSEVAYVIGGQAIYELFQPHVDRMVLSRVHGEYEGDRHYPEWDETDWELVERTEFDRFTLEEWVRRDE</sequence>
<dbReference type="Proteomes" id="UP001596201">
    <property type="component" value="Unassembled WGS sequence"/>
</dbReference>
<evidence type="ECO:0000313" key="8">
    <source>
        <dbReference type="EMBL" id="MFC5367030.1"/>
    </source>
</evidence>
<dbReference type="CDD" id="cd00209">
    <property type="entry name" value="DHFR"/>
    <property type="match status" value="1"/>
</dbReference>
<evidence type="ECO:0000256" key="6">
    <source>
        <dbReference type="RuleBase" id="RU004474"/>
    </source>
</evidence>
<dbReference type="Gene3D" id="3.40.430.10">
    <property type="entry name" value="Dihydrofolate Reductase, subunit A"/>
    <property type="match status" value="1"/>
</dbReference>
<dbReference type="EMBL" id="JBHSKX010000001">
    <property type="protein sequence ID" value="MFC5367030.1"/>
    <property type="molecule type" value="Genomic_DNA"/>
</dbReference>
<organism evidence="8 9">
    <name type="scientific">Salinirubrum litoreum</name>
    <dbReference type="NCBI Taxonomy" id="1126234"/>
    <lineage>
        <taxon>Archaea</taxon>
        <taxon>Methanobacteriati</taxon>
        <taxon>Methanobacteriota</taxon>
        <taxon>Stenosarchaea group</taxon>
        <taxon>Halobacteria</taxon>
        <taxon>Halobacteriales</taxon>
        <taxon>Haloferacaceae</taxon>
        <taxon>Salinirubrum</taxon>
    </lineage>
</organism>
<feature type="domain" description="DHFR" evidence="7">
    <location>
        <begin position="2"/>
        <end position="160"/>
    </location>
</feature>
<dbReference type="AlphaFoldDB" id="A0ABD5RAX3"/>
<proteinExistence type="inferred from homology"/>
<evidence type="ECO:0000313" key="9">
    <source>
        <dbReference type="Proteomes" id="UP001596201"/>
    </source>
</evidence>
<comment type="caution">
    <text evidence="8">The sequence shown here is derived from an EMBL/GenBank/DDBJ whole genome shotgun (WGS) entry which is preliminary data.</text>
</comment>